<keyword evidence="1" id="KW-0732">Signal</keyword>
<protein>
    <recommendedName>
        <fullName evidence="4">Lipoprotein</fullName>
    </recommendedName>
</protein>
<feature type="signal peptide" evidence="1">
    <location>
        <begin position="1"/>
        <end position="19"/>
    </location>
</feature>
<gene>
    <name evidence="2" type="ORF">GCM10007362_02350</name>
</gene>
<evidence type="ECO:0000313" key="3">
    <source>
        <dbReference type="Proteomes" id="UP000605427"/>
    </source>
</evidence>
<keyword evidence="3" id="KW-1185">Reference proteome</keyword>
<dbReference type="EMBL" id="BMDD01000001">
    <property type="protein sequence ID" value="GGH68390.1"/>
    <property type="molecule type" value="Genomic_DNA"/>
</dbReference>
<sequence length="219" mass="24243">MRSNRMLLLMGTALLGVLAACGDQTSNRTESLTATMETTKESSEKEIAQASSWMTKMEKNQLVRDSDVIIHGTVLSQETENDFTGLPATDTFVQVLTVYKGDPGNVVEVRTAGGETDDKILIVDEKVTPMFTIGEEVVLFLSANKGSRLDKEDFDYGVMGLSDGKFTVEPDSDGIIASQWGSHRFNFDDLQHEIDELERYNELHHVPSMLLSEGEESDI</sequence>
<dbReference type="PROSITE" id="PS51257">
    <property type="entry name" value="PROKAR_LIPOPROTEIN"/>
    <property type="match status" value="1"/>
</dbReference>
<comment type="caution">
    <text evidence="2">The sequence shown here is derived from an EMBL/GenBank/DDBJ whole genome shotgun (WGS) entry which is preliminary data.</text>
</comment>
<proteinExistence type="predicted"/>
<evidence type="ECO:0000256" key="1">
    <source>
        <dbReference type="SAM" id="SignalP"/>
    </source>
</evidence>
<organism evidence="2 3">
    <name type="scientific">Saccharibacillus endophyticus</name>
    <dbReference type="NCBI Taxonomy" id="2060666"/>
    <lineage>
        <taxon>Bacteria</taxon>
        <taxon>Bacillati</taxon>
        <taxon>Bacillota</taxon>
        <taxon>Bacilli</taxon>
        <taxon>Bacillales</taxon>
        <taxon>Paenibacillaceae</taxon>
        <taxon>Saccharibacillus</taxon>
    </lineage>
</organism>
<feature type="chain" id="PRO_5045039741" description="Lipoprotein" evidence="1">
    <location>
        <begin position="20"/>
        <end position="219"/>
    </location>
</feature>
<reference evidence="3" key="1">
    <citation type="journal article" date="2019" name="Int. J. Syst. Evol. Microbiol.">
        <title>The Global Catalogue of Microorganisms (GCM) 10K type strain sequencing project: providing services to taxonomists for standard genome sequencing and annotation.</title>
        <authorList>
            <consortium name="The Broad Institute Genomics Platform"/>
            <consortium name="The Broad Institute Genome Sequencing Center for Infectious Disease"/>
            <person name="Wu L."/>
            <person name="Ma J."/>
        </authorList>
    </citation>
    <scope>NUCLEOTIDE SEQUENCE [LARGE SCALE GENOMIC DNA]</scope>
    <source>
        <strain evidence="3">CCM 8702</strain>
    </source>
</reference>
<name>A0ABQ1ZL63_9BACL</name>
<dbReference type="Proteomes" id="UP000605427">
    <property type="component" value="Unassembled WGS sequence"/>
</dbReference>
<accession>A0ABQ1ZL63</accession>
<evidence type="ECO:0000313" key="2">
    <source>
        <dbReference type="EMBL" id="GGH68390.1"/>
    </source>
</evidence>
<evidence type="ECO:0008006" key="4">
    <source>
        <dbReference type="Google" id="ProtNLM"/>
    </source>
</evidence>